<evidence type="ECO:0000313" key="4">
    <source>
        <dbReference type="Proteomes" id="UP000243745"/>
    </source>
</evidence>
<evidence type="ECO:0000313" key="3">
    <source>
        <dbReference type="EMBL" id="SFP65371.1"/>
    </source>
</evidence>
<gene>
    <name evidence="3" type="ORF">SAMN02910344_01977</name>
</gene>
<sequence length="210" mass="24319">MSAYRDYEKKVANMTMRERVMVLMVGICAFVTPIYFYVIDANNMAEKKINSSMSSLKTDLDEKRSELETWQSRITKDPNLELREELQNLNKEIADISGKLDKGATSLVDASHMSDILKGMLKTSEIELLSMENLPPKILMSNGDSLLYQHTVRMTFKGRYLDIMKHMEKMENSGYNFNWHLINYHVVQYPVSEVTVEVYTLSINKDFLHA</sequence>
<protein>
    <recommendedName>
        <fullName evidence="5">MSHA biogenesis protein MshJ</fullName>
    </recommendedName>
</protein>
<accession>A0A662ZKP8</accession>
<keyword evidence="2" id="KW-0812">Transmembrane</keyword>
<evidence type="ECO:0008006" key="5">
    <source>
        <dbReference type="Google" id="ProtNLM"/>
    </source>
</evidence>
<feature type="coiled-coil region" evidence="1">
    <location>
        <begin position="53"/>
        <end position="99"/>
    </location>
</feature>
<organism evidence="3 4">
    <name type="scientific">Ruminobacter amylophilus</name>
    <dbReference type="NCBI Taxonomy" id="867"/>
    <lineage>
        <taxon>Bacteria</taxon>
        <taxon>Pseudomonadati</taxon>
        <taxon>Pseudomonadota</taxon>
        <taxon>Gammaproteobacteria</taxon>
        <taxon>Aeromonadales</taxon>
        <taxon>Succinivibrionaceae</taxon>
        <taxon>Ruminobacter</taxon>
    </lineage>
</organism>
<keyword evidence="4" id="KW-1185">Reference proteome</keyword>
<keyword evidence="1" id="KW-0175">Coiled coil</keyword>
<keyword evidence="2" id="KW-1133">Transmembrane helix</keyword>
<name>A0A662ZKP8_9GAMM</name>
<reference evidence="3 4" key="1">
    <citation type="submission" date="2016-10" db="EMBL/GenBank/DDBJ databases">
        <authorList>
            <person name="Varghese N."/>
            <person name="Submissions S."/>
        </authorList>
    </citation>
    <scope>NUCLEOTIDE SEQUENCE [LARGE SCALE GENOMIC DNA]</scope>
    <source>
        <strain evidence="3 4">DSM 1361</strain>
    </source>
</reference>
<feature type="transmembrane region" description="Helical" evidence="2">
    <location>
        <begin position="20"/>
        <end position="38"/>
    </location>
</feature>
<evidence type="ECO:0000256" key="1">
    <source>
        <dbReference type="SAM" id="Coils"/>
    </source>
</evidence>
<dbReference type="EMBL" id="FOXF01000049">
    <property type="protein sequence ID" value="SFP65371.1"/>
    <property type="molecule type" value="Genomic_DNA"/>
</dbReference>
<dbReference type="OrthoDB" id="9151209at2"/>
<evidence type="ECO:0000256" key="2">
    <source>
        <dbReference type="SAM" id="Phobius"/>
    </source>
</evidence>
<dbReference type="Proteomes" id="UP000243745">
    <property type="component" value="Unassembled WGS sequence"/>
</dbReference>
<dbReference type="AlphaFoldDB" id="A0A662ZKP8"/>
<proteinExistence type="predicted"/>
<dbReference type="RefSeq" id="WP_031578187.1">
    <property type="nucleotide sequence ID" value="NZ_FOXF01000049.1"/>
</dbReference>
<keyword evidence="2" id="KW-0472">Membrane</keyword>